<feature type="compositionally biased region" description="Polar residues" evidence="1">
    <location>
        <begin position="7"/>
        <end position="17"/>
    </location>
</feature>
<dbReference type="Pfam" id="PF13489">
    <property type="entry name" value="Methyltransf_23"/>
    <property type="match status" value="1"/>
</dbReference>
<name>A0A1D2QLH0_9GAMM</name>
<protein>
    <recommendedName>
        <fullName evidence="4">Methyltransferase domain-containing protein</fullName>
    </recommendedName>
</protein>
<dbReference type="PANTHER" id="PTHR43861">
    <property type="entry name" value="TRANS-ACONITATE 2-METHYLTRANSFERASE-RELATED"/>
    <property type="match status" value="1"/>
</dbReference>
<comment type="caution">
    <text evidence="2">The sequence shown here is derived from an EMBL/GenBank/DDBJ whole genome shotgun (WGS) entry which is preliminary data.</text>
</comment>
<proteinExistence type="predicted"/>
<reference evidence="2 3" key="1">
    <citation type="journal article" date="2016" name="Appl. Environ. Microbiol.">
        <title>Lack of Overt Genome Reduction in the Bryostatin-Producing Bryozoan Symbiont "Candidatus Endobugula sertula".</title>
        <authorList>
            <person name="Miller I.J."/>
            <person name="Vanee N."/>
            <person name="Fong S.S."/>
            <person name="Lim-Fong G.E."/>
            <person name="Kwan J.C."/>
        </authorList>
    </citation>
    <scope>NUCLEOTIDE SEQUENCE [LARGE SCALE GENOMIC DNA]</scope>
    <source>
        <strain evidence="2">AB1-4</strain>
    </source>
</reference>
<accession>A0A1D2QLH0</accession>
<dbReference type="Proteomes" id="UP000242502">
    <property type="component" value="Unassembled WGS sequence"/>
</dbReference>
<dbReference type="Gene3D" id="3.40.50.150">
    <property type="entry name" value="Vaccinia Virus protein VP39"/>
    <property type="match status" value="1"/>
</dbReference>
<evidence type="ECO:0008006" key="4">
    <source>
        <dbReference type="Google" id="ProtNLM"/>
    </source>
</evidence>
<evidence type="ECO:0000313" key="2">
    <source>
        <dbReference type="EMBL" id="ODS22416.1"/>
    </source>
</evidence>
<sequence>MFRRENTALNKQRQNDASIPDEKKVVSSKNGTIYNNYNHYFSTGLYKLRYPRVNYHTLSFIQSYINNSAPKYHILDYGCGNGRYLINILRHHLNTYFTAYDISKAPLRILREKLIQTKQTSRVQVLSQFNLLTKLSDSNAPFDMALLLFGVLSHISSKSERQRLLIYLRNNIGSGHLILSVPNQKRRFLSMQRAQNSHDITYTHHIDDQIISLYYHLYSEQSIKQELTDAGLNIIKITAESVLPESWVTRVKPLGWLDHQLCKLVPARWGYGILICCQKRRPVKP</sequence>
<dbReference type="AlphaFoldDB" id="A0A1D2QLH0"/>
<organism evidence="2 3">
    <name type="scientific">Candidatus Endobugula sertula</name>
    <name type="common">Bugula neritina bacterial symbiont</name>
    <dbReference type="NCBI Taxonomy" id="62101"/>
    <lineage>
        <taxon>Bacteria</taxon>
        <taxon>Pseudomonadati</taxon>
        <taxon>Pseudomonadota</taxon>
        <taxon>Gammaproteobacteria</taxon>
        <taxon>Cellvibrionales</taxon>
        <taxon>Cellvibrionaceae</taxon>
        <taxon>Candidatus Endobugula</taxon>
    </lineage>
</organism>
<gene>
    <name evidence="2" type="ORF">AB835_14310</name>
</gene>
<dbReference type="STRING" id="62101.AB835_14310"/>
<dbReference type="SUPFAM" id="SSF53335">
    <property type="entry name" value="S-adenosyl-L-methionine-dependent methyltransferases"/>
    <property type="match status" value="1"/>
</dbReference>
<evidence type="ECO:0000256" key="1">
    <source>
        <dbReference type="SAM" id="MobiDB-lite"/>
    </source>
</evidence>
<dbReference type="InterPro" id="IPR029063">
    <property type="entry name" value="SAM-dependent_MTases_sf"/>
</dbReference>
<evidence type="ECO:0000313" key="3">
    <source>
        <dbReference type="Proteomes" id="UP000242502"/>
    </source>
</evidence>
<dbReference type="CDD" id="cd02440">
    <property type="entry name" value="AdoMet_MTases"/>
    <property type="match status" value="1"/>
</dbReference>
<dbReference type="EMBL" id="MDLC01000084">
    <property type="protein sequence ID" value="ODS22416.1"/>
    <property type="molecule type" value="Genomic_DNA"/>
</dbReference>
<feature type="region of interest" description="Disordered" evidence="1">
    <location>
        <begin position="1"/>
        <end position="22"/>
    </location>
</feature>